<protein>
    <submittedName>
        <fullName evidence="1">Uncharacterized protein</fullName>
    </submittedName>
</protein>
<dbReference type="EMBL" id="LUKN01002738">
    <property type="protein sequence ID" value="OAQ98638.1"/>
    <property type="molecule type" value="Genomic_DNA"/>
</dbReference>
<accession>A0A179IAB3</accession>
<evidence type="ECO:0000313" key="2">
    <source>
        <dbReference type="Proteomes" id="UP000243081"/>
    </source>
</evidence>
<name>A0A179IAB3_CORDF</name>
<proteinExistence type="predicted"/>
<dbReference type="AlphaFoldDB" id="A0A179IAB3"/>
<dbReference type="OrthoDB" id="3514773at2759"/>
<comment type="caution">
    <text evidence="1">The sequence shown here is derived from an EMBL/GenBank/DDBJ whole genome shotgun (WGS) entry which is preliminary data.</text>
</comment>
<keyword evidence="2" id="KW-1185">Reference proteome</keyword>
<dbReference type="InterPro" id="IPR022074">
    <property type="entry name" value="DUF3626"/>
</dbReference>
<evidence type="ECO:0000313" key="1">
    <source>
        <dbReference type="EMBL" id="OAQ98638.1"/>
    </source>
</evidence>
<organism evidence="1 2">
    <name type="scientific">Cordyceps confragosa</name>
    <name type="common">Lecanicillium lecanii</name>
    <dbReference type="NCBI Taxonomy" id="2714763"/>
    <lineage>
        <taxon>Eukaryota</taxon>
        <taxon>Fungi</taxon>
        <taxon>Dikarya</taxon>
        <taxon>Ascomycota</taxon>
        <taxon>Pezizomycotina</taxon>
        <taxon>Sordariomycetes</taxon>
        <taxon>Hypocreomycetidae</taxon>
        <taxon>Hypocreales</taxon>
        <taxon>Cordycipitaceae</taxon>
        <taxon>Akanthomyces</taxon>
    </lineage>
</organism>
<dbReference type="Proteomes" id="UP000243081">
    <property type="component" value="Unassembled WGS sequence"/>
</dbReference>
<sequence length="62" mass="6833">MRSTFVLGGSQDKAKYQGTTDELDVVLAALMEELHAGLCARVEKMRPPRLFEGLSELKGKPL</sequence>
<reference evidence="1 2" key="1">
    <citation type="submission" date="2016-03" db="EMBL/GenBank/DDBJ databases">
        <title>Fine-scale spatial genetic structure of a fungal parasite of coffee scale insects.</title>
        <authorList>
            <person name="Jackson D."/>
            <person name="Zemenick K.A."/>
            <person name="Malloure B."/>
            <person name="Quandt C.A."/>
            <person name="James T.Y."/>
        </authorList>
    </citation>
    <scope>NUCLEOTIDE SEQUENCE [LARGE SCALE GENOMIC DNA]</scope>
    <source>
        <strain evidence="1 2">UM487</strain>
    </source>
</reference>
<gene>
    <name evidence="1" type="ORF">LLEC1_06798</name>
</gene>
<dbReference type="Pfam" id="PF12294">
    <property type="entry name" value="DUF3626"/>
    <property type="match status" value="1"/>
</dbReference>